<accession>A0A0F9BR77</accession>
<dbReference type="InterPro" id="IPR002328">
    <property type="entry name" value="ADH_Zn_CS"/>
</dbReference>
<evidence type="ECO:0000313" key="5">
    <source>
        <dbReference type="EMBL" id="KKL24414.1"/>
    </source>
</evidence>
<dbReference type="InterPro" id="IPR011032">
    <property type="entry name" value="GroES-like_sf"/>
</dbReference>
<evidence type="ECO:0000256" key="1">
    <source>
        <dbReference type="ARBA" id="ARBA00022723"/>
    </source>
</evidence>
<dbReference type="InterPro" id="IPR050129">
    <property type="entry name" value="Zn_alcohol_dh"/>
</dbReference>
<evidence type="ECO:0000256" key="2">
    <source>
        <dbReference type="ARBA" id="ARBA00022833"/>
    </source>
</evidence>
<dbReference type="Gene3D" id="3.90.180.10">
    <property type="entry name" value="Medium-chain alcohol dehydrogenases, catalytic domain"/>
    <property type="match status" value="1"/>
</dbReference>
<reference evidence="5" key="1">
    <citation type="journal article" date="2015" name="Nature">
        <title>Complex archaea that bridge the gap between prokaryotes and eukaryotes.</title>
        <authorList>
            <person name="Spang A."/>
            <person name="Saw J.H."/>
            <person name="Jorgensen S.L."/>
            <person name="Zaremba-Niedzwiedzka K."/>
            <person name="Martijn J."/>
            <person name="Lind A.E."/>
            <person name="van Eijk R."/>
            <person name="Schleper C."/>
            <person name="Guy L."/>
            <person name="Ettema T.J."/>
        </authorList>
    </citation>
    <scope>NUCLEOTIDE SEQUENCE</scope>
</reference>
<dbReference type="Gene3D" id="3.40.50.720">
    <property type="entry name" value="NAD(P)-binding Rossmann-like Domain"/>
    <property type="match status" value="1"/>
</dbReference>
<dbReference type="GO" id="GO:0016491">
    <property type="term" value="F:oxidoreductase activity"/>
    <property type="evidence" value="ECO:0007669"/>
    <property type="project" value="UniProtKB-KW"/>
</dbReference>
<feature type="non-terminal residue" evidence="5">
    <location>
        <position position="219"/>
    </location>
</feature>
<keyword evidence="2" id="KW-0862">Zinc</keyword>
<dbReference type="GO" id="GO:0008270">
    <property type="term" value="F:zinc ion binding"/>
    <property type="evidence" value="ECO:0007669"/>
    <property type="project" value="InterPro"/>
</dbReference>
<comment type="caution">
    <text evidence="5">The sequence shown here is derived from an EMBL/GenBank/DDBJ whole genome shotgun (WGS) entry which is preliminary data.</text>
</comment>
<name>A0A0F9BR77_9ZZZZ</name>
<protein>
    <recommendedName>
        <fullName evidence="4">Alcohol dehydrogenase-like N-terminal domain-containing protein</fullName>
    </recommendedName>
</protein>
<keyword evidence="1" id="KW-0479">Metal-binding</keyword>
<dbReference type="AlphaFoldDB" id="A0A0F9BR77"/>
<dbReference type="SUPFAM" id="SSF50129">
    <property type="entry name" value="GroES-like"/>
    <property type="match status" value="1"/>
</dbReference>
<sequence length="219" mass="22929">MKAALYKGGNEYVYEEAPDPVCPADGLIVEIAGCSICGTDLKILKQADVKIEGGKQQQMELPRITGHELSGTIVDVGGDVHGYAEGERVTVAVTVPCGACRYCAVGAHQMCDDAKIIGYHQDGGFAERMVVTSREIAGGCVNRLPANVSLSAAALAEPLSCVVNALEITPVAMGDVVVVIGSGPMGCFFVNLARKLCACKVFLIEISDTRLAVARGLLE</sequence>
<dbReference type="Pfam" id="PF08240">
    <property type="entry name" value="ADH_N"/>
    <property type="match status" value="1"/>
</dbReference>
<dbReference type="PANTHER" id="PTHR43401:SF2">
    <property type="entry name" value="L-THREONINE 3-DEHYDROGENASE"/>
    <property type="match status" value="1"/>
</dbReference>
<evidence type="ECO:0000259" key="4">
    <source>
        <dbReference type="Pfam" id="PF08240"/>
    </source>
</evidence>
<organism evidence="5">
    <name type="scientific">marine sediment metagenome</name>
    <dbReference type="NCBI Taxonomy" id="412755"/>
    <lineage>
        <taxon>unclassified sequences</taxon>
        <taxon>metagenomes</taxon>
        <taxon>ecological metagenomes</taxon>
    </lineage>
</organism>
<gene>
    <name evidence="5" type="ORF">LCGC14_2415570</name>
</gene>
<proteinExistence type="predicted"/>
<dbReference type="InterPro" id="IPR013154">
    <property type="entry name" value="ADH-like_N"/>
</dbReference>
<dbReference type="PANTHER" id="PTHR43401">
    <property type="entry name" value="L-THREONINE 3-DEHYDROGENASE"/>
    <property type="match status" value="1"/>
</dbReference>
<evidence type="ECO:0000256" key="3">
    <source>
        <dbReference type="ARBA" id="ARBA00023002"/>
    </source>
</evidence>
<dbReference type="PROSITE" id="PS00059">
    <property type="entry name" value="ADH_ZINC"/>
    <property type="match status" value="1"/>
</dbReference>
<dbReference type="EMBL" id="LAZR01036603">
    <property type="protein sequence ID" value="KKL24414.1"/>
    <property type="molecule type" value="Genomic_DNA"/>
</dbReference>
<keyword evidence="3" id="KW-0560">Oxidoreductase</keyword>
<feature type="domain" description="Alcohol dehydrogenase-like N-terminal" evidence="4">
    <location>
        <begin position="25"/>
        <end position="136"/>
    </location>
</feature>